<sequence length="59" mass="6585">MYVDSSLAATEAGGKARVPLTNILTVAPFHWYAFATFLERQPAGFRSDRCLVKPGHRYV</sequence>
<proteinExistence type="predicted"/>
<protein>
    <submittedName>
        <fullName evidence="1">Uncharacterized protein</fullName>
    </submittedName>
</protein>
<evidence type="ECO:0000313" key="2">
    <source>
        <dbReference type="Proteomes" id="UP001058626"/>
    </source>
</evidence>
<keyword evidence="2" id="KW-1185">Reference proteome</keyword>
<organism evidence="1 2">
    <name type="scientific">Mycobacterium pseudoshottsii</name>
    <dbReference type="NCBI Taxonomy" id="265949"/>
    <lineage>
        <taxon>Bacteria</taxon>
        <taxon>Bacillati</taxon>
        <taxon>Actinomycetota</taxon>
        <taxon>Actinomycetes</taxon>
        <taxon>Mycobacteriales</taxon>
        <taxon>Mycobacteriaceae</taxon>
        <taxon>Mycobacterium</taxon>
        <taxon>Mycobacterium ulcerans group</taxon>
    </lineage>
</organism>
<dbReference type="AlphaFoldDB" id="A0A9N7LXL0"/>
<reference evidence="1" key="1">
    <citation type="submission" date="2022-06" db="EMBL/GenBank/DDBJ databases">
        <title>Complete genome sequence of Mycobacterium pseudoshottsii NJB1907-Z4.</title>
        <authorList>
            <person name="Komine T."/>
            <person name="Fukano H."/>
            <person name="Wada S."/>
        </authorList>
    </citation>
    <scope>NUCLEOTIDE SEQUENCE</scope>
    <source>
        <strain evidence="1">NJB1907-Z4</strain>
    </source>
</reference>
<dbReference type="EMBL" id="AP026367">
    <property type="protein sequence ID" value="BDN85291.1"/>
    <property type="molecule type" value="Genomic_DNA"/>
</dbReference>
<name>A0A9N7LXL0_9MYCO</name>
<dbReference type="Proteomes" id="UP001058626">
    <property type="component" value="Chromosome"/>
</dbReference>
<evidence type="ECO:0000313" key="1">
    <source>
        <dbReference type="EMBL" id="BDN85291.1"/>
    </source>
</evidence>
<accession>A0A9N7LXL0</accession>
<gene>
    <name evidence="1" type="ORF">NJB1907Z4_C55060</name>
</gene>